<feature type="region of interest" description="Disordered" evidence="2">
    <location>
        <begin position="368"/>
        <end position="422"/>
    </location>
</feature>
<feature type="region of interest" description="Disordered" evidence="2">
    <location>
        <begin position="315"/>
        <end position="355"/>
    </location>
</feature>
<dbReference type="InterPro" id="IPR000719">
    <property type="entry name" value="Prot_kinase_dom"/>
</dbReference>
<evidence type="ECO:0000259" key="3">
    <source>
        <dbReference type="PROSITE" id="PS50011"/>
    </source>
</evidence>
<sequence>MNGKSHVLGDFRVGKMIASGGFGSVFTGKTPDGKRVAIKYERTYSRIIRPYLRHEADVYRLLEGHPCVPKVHAYGREERFNIMVFDYLGTSLETLFEKCGGKFSLKTMLMLAPQIIEAVEYCHSKGIIHRDLKPDNLLMGIGVRVNFVHIIDFGLARRYRHPRTLEHFPYFEGHSFFGTTRFASLKALEGCSQSRRDDLESVAYSLVYFVRGRLPWQGLRGGTEKHRDQRVREKKRTWTPERLCDGLPGAEELIKMLHHVKSLGYLDEPDYAYLKSLFKDRFEKEGFELDYDYDWLHIVEEERDIGDGLSSYGSSSVISAGSRNADDEAERPSRKVSGHLTSKPAPGPVPGKLDAIKTDSEISPISVANLPSKHDVSQDRQSEPQSNASSVNKSVEHGSDGSRKLSSKHSYSRHSKSIGSRWSSSVSTATEVPIKKGDFVLIKFLARPTLELCGLRSDSDVSIDDSYWHNPSLSEDQWHFPYRMALVTRVDFQPTHSQLTILPIMQRHDGLEKISPARRAAFFKISSGSGKASDDRLELESTPAWPLDGTYVHHQYDLFRVRIETEAMNDIKVVWRLDKEQLKVLLRAREEAAGALNDDGYLSDAGSETNEVRGRQRIRRAIAHYPLYGEISSLTEDALKRKDVDLRRSNGWLPEFYKTDRRRNHENGYYTGDSEGTDENISCYTGPAPGNRRLSCTLAIDGDVILEAASEHGSVGSQRYHSPRHSKAGSNSSRGSSRRRRSSSAVPSARPLRHAVLNTIARSGWYSPGSSVGVASDEESFPLSSNAGSELASSPDLSSHASAQAGSPDSSSGSSNEAFVPYSDSNESEAGSSSGPRALVDSSVCRVSSSGMQSLAAFSMDSIDGDAKVNNEASAFQEKTMIDKAVQTDAFTQDASVPTEKAMLDKAIQTQA</sequence>
<dbReference type="OrthoDB" id="3242052at2759"/>
<feature type="compositionally biased region" description="Low complexity" evidence="2">
    <location>
        <begin position="823"/>
        <end position="835"/>
    </location>
</feature>
<feature type="domain" description="Protein kinase" evidence="3">
    <location>
        <begin position="11"/>
        <end position="296"/>
    </location>
</feature>
<proteinExistence type="predicted"/>
<keyword evidence="5" id="KW-1185">Reference proteome</keyword>
<feature type="compositionally biased region" description="Polar residues" evidence="2">
    <location>
        <begin position="782"/>
        <end position="800"/>
    </location>
</feature>
<dbReference type="SMART" id="SM00220">
    <property type="entry name" value="S_TKc"/>
    <property type="match status" value="1"/>
</dbReference>
<gene>
    <name evidence="4" type="ORF">A7U60_g8560</name>
</gene>
<dbReference type="Proteomes" id="UP000757232">
    <property type="component" value="Unassembled WGS sequence"/>
</dbReference>
<feature type="compositionally biased region" description="Basic and acidic residues" evidence="2">
    <location>
        <begin position="324"/>
        <end position="333"/>
    </location>
</feature>
<dbReference type="InterPro" id="IPR011009">
    <property type="entry name" value="Kinase-like_dom_sf"/>
</dbReference>
<keyword evidence="4" id="KW-0418">Kinase</keyword>
<feature type="compositionally biased region" description="Low complexity" evidence="2">
    <location>
        <begin position="801"/>
        <end position="815"/>
    </location>
</feature>
<evidence type="ECO:0000256" key="1">
    <source>
        <dbReference type="ARBA" id="ARBA00012513"/>
    </source>
</evidence>
<accession>A0A9Q5N8K3</accession>
<dbReference type="InterPro" id="IPR008271">
    <property type="entry name" value="Ser/Thr_kinase_AS"/>
</dbReference>
<feature type="compositionally biased region" description="Basic residues" evidence="2">
    <location>
        <begin position="405"/>
        <end position="416"/>
    </location>
</feature>
<comment type="caution">
    <text evidence="4">The sequence shown here is derived from an EMBL/GenBank/DDBJ whole genome shotgun (WGS) entry which is preliminary data.</text>
</comment>
<dbReference type="PROSITE" id="PS50011">
    <property type="entry name" value="PROTEIN_KINASE_DOM"/>
    <property type="match status" value="1"/>
</dbReference>
<keyword evidence="4" id="KW-0808">Transferase</keyword>
<dbReference type="GO" id="GO:0004674">
    <property type="term" value="F:protein serine/threonine kinase activity"/>
    <property type="evidence" value="ECO:0007669"/>
    <property type="project" value="UniProtKB-EC"/>
</dbReference>
<dbReference type="EMBL" id="LNZH02000215">
    <property type="protein sequence ID" value="OCB84574.1"/>
    <property type="molecule type" value="Genomic_DNA"/>
</dbReference>
<dbReference type="AlphaFoldDB" id="A0A9Q5N8K3"/>
<dbReference type="CDD" id="cd14016">
    <property type="entry name" value="STKc_CK1"/>
    <property type="match status" value="1"/>
</dbReference>
<reference evidence="4" key="1">
    <citation type="submission" date="2016-06" db="EMBL/GenBank/DDBJ databases">
        <title>Draft Genome sequence of the fungus Inonotus baumii.</title>
        <authorList>
            <person name="Zhu H."/>
            <person name="Lin W."/>
        </authorList>
    </citation>
    <scope>NUCLEOTIDE SEQUENCE</scope>
    <source>
        <strain evidence="4">821</strain>
    </source>
</reference>
<feature type="region of interest" description="Disordered" evidence="2">
    <location>
        <begin position="776"/>
        <end position="838"/>
    </location>
</feature>
<feature type="region of interest" description="Disordered" evidence="2">
    <location>
        <begin position="712"/>
        <end position="751"/>
    </location>
</feature>
<feature type="compositionally biased region" description="Polar residues" evidence="2">
    <location>
        <begin position="383"/>
        <end position="393"/>
    </location>
</feature>
<dbReference type="EC" id="2.7.11.1" evidence="1"/>
<name>A0A9Q5N8K3_SANBA</name>
<dbReference type="Gene3D" id="1.10.510.10">
    <property type="entry name" value="Transferase(Phosphotransferase) domain 1"/>
    <property type="match status" value="1"/>
</dbReference>
<protein>
    <recommendedName>
        <fullName evidence="1">non-specific serine/threonine protein kinase</fullName>
        <ecNumber evidence="1">2.7.11.1</ecNumber>
    </recommendedName>
</protein>
<dbReference type="SUPFAM" id="SSF56112">
    <property type="entry name" value="Protein kinase-like (PK-like)"/>
    <property type="match status" value="1"/>
</dbReference>
<feature type="compositionally biased region" description="Basic and acidic residues" evidence="2">
    <location>
        <begin position="372"/>
        <end position="382"/>
    </location>
</feature>
<organism evidence="4 5">
    <name type="scientific">Sanghuangporus baumii</name>
    <name type="common">Phellinus baumii</name>
    <dbReference type="NCBI Taxonomy" id="108892"/>
    <lineage>
        <taxon>Eukaryota</taxon>
        <taxon>Fungi</taxon>
        <taxon>Dikarya</taxon>
        <taxon>Basidiomycota</taxon>
        <taxon>Agaricomycotina</taxon>
        <taxon>Agaricomycetes</taxon>
        <taxon>Hymenochaetales</taxon>
        <taxon>Hymenochaetaceae</taxon>
        <taxon>Sanghuangporus</taxon>
    </lineage>
</organism>
<dbReference type="PANTHER" id="PTHR11909">
    <property type="entry name" value="CASEIN KINASE-RELATED"/>
    <property type="match status" value="1"/>
</dbReference>
<dbReference type="InterPro" id="IPR050235">
    <property type="entry name" value="CK1_Ser-Thr_kinase"/>
</dbReference>
<evidence type="ECO:0000313" key="4">
    <source>
        <dbReference type="EMBL" id="OCB84574.1"/>
    </source>
</evidence>
<feature type="compositionally biased region" description="Basic and acidic residues" evidence="2">
    <location>
        <begin position="394"/>
        <end position="403"/>
    </location>
</feature>
<evidence type="ECO:0000256" key="2">
    <source>
        <dbReference type="SAM" id="MobiDB-lite"/>
    </source>
</evidence>
<dbReference type="Pfam" id="PF00069">
    <property type="entry name" value="Pkinase"/>
    <property type="match status" value="1"/>
</dbReference>
<evidence type="ECO:0000313" key="5">
    <source>
        <dbReference type="Proteomes" id="UP000757232"/>
    </source>
</evidence>
<dbReference type="PROSITE" id="PS00108">
    <property type="entry name" value="PROTEIN_KINASE_ST"/>
    <property type="match status" value="1"/>
</dbReference>
<dbReference type="GO" id="GO:0005524">
    <property type="term" value="F:ATP binding"/>
    <property type="evidence" value="ECO:0007669"/>
    <property type="project" value="InterPro"/>
</dbReference>